<organism evidence="1 2">
    <name type="scientific">Candidatus Berkelbacteria bacterium CG10_big_fil_rev_8_21_14_0_10_43_13</name>
    <dbReference type="NCBI Taxonomy" id="1974514"/>
    <lineage>
        <taxon>Bacteria</taxon>
        <taxon>Candidatus Berkelbacteria</taxon>
    </lineage>
</organism>
<dbReference type="InterPro" id="IPR003489">
    <property type="entry name" value="RHF/RaiA"/>
</dbReference>
<dbReference type="Proteomes" id="UP000231382">
    <property type="component" value="Unassembled WGS sequence"/>
</dbReference>
<sequence>MKIEFHIKDVVITAKQKALFEKKLMKLKKYCKDESVTIDVYLKDESSAEKGGVDQTVEISTVIAGEKIFVTEIDDRLLRAFARAQKAFDRQVNKLHKQRIEKSHSGSDSYISKALKALRLKK</sequence>
<dbReference type="InterPro" id="IPR036567">
    <property type="entry name" value="RHF-like"/>
</dbReference>
<accession>A0A2H0W6V2</accession>
<gene>
    <name evidence="1" type="ORF">COT78_01720</name>
</gene>
<dbReference type="Pfam" id="PF02482">
    <property type="entry name" value="Ribosomal_S30AE"/>
    <property type="match status" value="1"/>
</dbReference>
<proteinExistence type="predicted"/>
<dbReference type="EMBL" id="PEZW01000011">
    <property type="protein sequence ID" value="PIS07800.1"/>
    <property type="molecule type" value="Genomic_DNA"/>
</dbReference>
<evidence type="ECO:0000313" key="2">
    <source>
        <dbReference type="Proteomes" id="UP000231382"/>
    </source>
</evidence>
<reference evidence="2" key="1">
    <citation type="submission" date="2017-09" db="EMBL/GenBank/DDBJ databases">
        <title>Depth-based differentiation of microbial function through sediment-hosted aquifers and enrichment of novel symbionts in the deep terrestrial subsurface.</title>
        <authorList>
            <person name="Probst A.J."/>
            <person name="Ladd B."/>
            <person name="Jarett J.K."/>
            <person name="Geller-Mcgrath D.E."/>
            <person name="Sieber C.M.K."/>
            <person name="Emerson J.B."/>
            <person name="Anantharaman K."/>
            <person name="Thomas B.C."/>
            <person name="Malmstrom R."/>
            <person name="Stieglmeier M."/>
            <person name="Klingl A."/>
            <person name="Woyke T."/>
            <person name="Ryan C.M."/>
            <person name="Banfield J.F."/>
        </authorList>
    </citation>
    <scope>NUCLEOTIDE SEQUENCE [LARGE SCALE GENOMIC DNA]</scope>
</reference>
<evidence type="ECO:0000313" key="1">
    <source>
        <dbReference type="EMBL" id="PIS07800.1"/>
    </source>
</evidence>
<protein>
    <recommendedName>
        <fullName evidence="3">Ribosomal subunit interface protein</fullName>
    </recommendedName>
</protein>
<dbReference type="SUPFAM" id="SSF69754">
    <property type="entry name" value="Ribosome binding protein Y (YfiA homologue)"/>
    <property type="match status" value="1"/>
</dbReference>
<name>A0A2H0W6V2_9BACT</name>
<evidence type="ECO:0008006" key="3">
    <source>
        <dbReference type="Google" id="ProtNLM"/>
    </source>
</evidence>
<comment type="caution">
    <text evidence="1">The sequence shown here is derived from an EMBL/GenBank/DDBJ whole genome shotgun (WGS) entry which is preliminary data.</text>
</comment>
<dbReference type="AlphaFoldDB" id="A0A2H0W6V2"/>
<dbReference type="Gene3D" id="3.30.160.100">
    <property type="entry name" value="Ribosome hibernation promotion factor-like"/>
    <property type="match status" value="1"/>
</dbReference>